<sequence>MDVSEGEALTALGLNSGQVGLNFQKLGDFELVLDRHFVDHASLLVAVVRGASEQRPGHIVDDKGAKFALAPSQPVVQERALLVAVAPERPAHKRPPRKRAAFACRLLRDFAC</sequence>
<proteinExistence type="predicted"/>
<accession>A0A1R1X563</accession>
<evidence type="ECO:0000313" key="2">
    <source>
        <dbReference type="Proteomes" id="UP000187429"/>
    </source>
</evidence>
<protein>
    <submittedName>
        <fullName evidence="1">Uncharacterized protein</fullName>
    </submittedName>
</protein>
<comment type="caution">
    <text evidence="1">The sequence shown here is derived from an EMBL/GenBank/DDBJ whole genome shotgun (WGS) entry which is preliminary data.</text>
</comment>
<evidence type="ECO:0000313" key="1">
    <source>
        <dbReference type="EMBL" id="OMJ09754.1"/>
    </source>
</evidence>
<dbReference type="EMBL" id="LSSM01006926">
    <property type="protein sequence ID" value="OMJ09754.1"/>
    <property type="molecule type" value="Genomic_DNA"/>
</dbReference>
<dbReference type="Proteomes" id="UP000187429">
    <property type="component" value="Unassembled WGS sequence"/>
</dbReference>
<reference evidence="2" key="1">
    <citation type="submission" date="2017-01" db="EMBL/GenBank/DDBJ databases">
        <authorList>
            <person name="Wang Y."/>
            <person name="White M."/>
            <person name="Kvist S."/>
            <person name="Moncalvo J.-M."/>
        </authorList>
    </citation>
    <scope>NUCLEOTIDE SEQUENCE [LARGE SCALE GENOMIC DNA]</scope>
    <source>
        <strain evidence="2">ID-206-W2</strain>
    </source>
</reference>
<gene>
    <name evidence="1" type="ORF">AYI69_g10526</name>
</gene>
<organism evidence="1 2">
    <name type="scientific">Smittium culicis</name>
    <dbReference type="NCBI Taxonomy" id="133412"/>
    <lineage>
        <taxon>Eukaryota</taxon>
        <taxon>Fungi</taxon>
        <taxon>Fungi incertae sedis</taxon>
        <taxon>Zoopagomycota</taxon>
        <taxon>Kickxellomycotina</taxon>
        <taxon>Harpellomycetes</taxon>
        <taxon>Harpellales</taxon>
        <taxon>Legeriomycetaceae</taxon>
        <taxon>Smittium</taxon>
    </lineage>
</organism>
<name>A0A1R1X563_9FUNG</name>
<dbReference type="AlphaFoldDB" id="A0A1R1X563"/>
<keyword evidence="2" id="KW-1185">Reference proteome</keyword>